<evidence type="ECO:0000256" key="3">
    <source>
        <dbReference type="ARBA" id="ARBA00023002"/>
    </source>
</evidence>
<accession>X1U160</accession>
<feature type="non-terminal residue" evidence="6">
    <location>
        <position position="1"/>
    </location>
</feature>
<dbReference type="PANTHER" id="PTHR43498">
    <property type="entry name" value="FERREDOXIN:COB-COM HETERODISULFIDE REDUCTASE SUBUNIT A"/>
    <property type="match status" value="1"/>
</dbReference>
<dbReference type="Pfam" id="PF12831">
    <property type="entry name" value="FAD_oxidored"/>
    <property type="match status" value="1"/>
</dbReference>
<dbReference type="InterPro" id="IPR036188">
    <property type="entry name" value="FAD/NAD-bd_sf"/>
</dbReference>
<keyword evidence="5" id="KW-0411">Iron-sulfur</keyword>
<evidence type="ECO:0008006" key="7">
    <source>
        <dbReference type="Google" id="ProtNLM"/>
    </source>
</evidence>
<dbReference type="PANTHER" id="PTHR43498:SF1">
    <property type="entry name" value="COB--COM HETERODISULFIDE REDUCTASE IRON-SULFUR SUBUNIT A"/>
    <property type="match status" value="1"/>
</dbReference>
<proteinExistence type="predicted"/>
<sequence length="234" mass="25806">EKNQIEYRKVWTQLATDPSSVQVVGGIPMEITQRLIDMKAAIGTTGAAGSYVFTAQQDFKWLLLEMMEEAGVKLLFHSLIVDVIKEDNTVRGVIVENKSGRQAILGKVFIDATGDGDVAAKAGVPFVVGVGPNDLAAKDGTPLQTMQSMGVMFRMGNVDMAKCFEYLKSHPDQFHVQPFALMGLNDAYESFLKGDMMTINVTRIGHSFQIYNTPIPGVFTFLLSKLLGKWPIRR</sequence>
<keyword evidence="3" id="KW-0560">Oxidoreductase</keyword>
<evidence type="ECO:0000313" key="6">
    <source>
        <dbReference type="EMBL" id="GAI97366.1"/>
    </source>
</evidence>
<keyword evidence="4" id="KW-0408">Iron</keyword>
<dbReference type="GO" id="GO:0046872">
    <property type="term" value="F:metal ion binding"/>
    <property type="evidence" value="ECO:0007669"/>
    <property type="project" value="UniProtKB-KW"/>
</dbReference>
<dbReference type="GO" id="GO:0051539">
    <property type="term" value="F:4 iron, 4 sulfur cluster binding"/>
    <property type="evidence" value="ECO:0007669"/>
    <property type="project" value="UniProtKB-KW"/>
</dbReference>
<evidence type="ECO:0000256" key="4">
    <source>
        <dbReference type="ARBA" id="ARBA00023004"/>
    </source>
</evidence>
<dbReference type="InterPro" id="IPR039650">
    <property type="entry name" value="HdrA-like"/>
</dbReference>
<reference evidence="6" key="1">
    <citation type="journal article" date="2014" name="Front. Microbiol.">
        <title>High frequency of phylogenetically diverse reductive dehalogenase-homologous genes in deep subseafloor sedimentary metagenomes.</title>
        <authorList>
            <person name="Kawai M."/>
            <person name="Futagami T."/>
            <person name="Toyoda A."/>
            <person name="Takaki Y."/>
            <person name="Nishi S."/>
            <person name="Hori S."/>
            <person name="Arai W."/>
            <person name="Tsubouchi T."/>
            <person name="Morono Y."/>
            <person name="Uchiyama I."/>
            <person name="Ito T."/>
            <person name="Fujiyama A."/>
            <person name="Inagaki F."/>
            <person name="Takami H."/>
        </authorList>
    </citation>
    <scope>NUCLEOTIDE SEQUENCE</scope>
    <source>
        <strain evidence="6">Expedition CK06-06</strain>
    </source>
</reference>
<keyword evidence="2" id="KW-0479">Metal-binding</keyword>
<name>X1U160_9ZZZZ</name>
<evidence type="ECO:0000256" key="2">
    <source>
        <dbReference type="ARBA" id="ARBA00022723"/>
    </source>
</evidence>
<dbReference type="GO" id="GO:0016491">
    <property type="term" value="F:oxidoreductase activity"/>
    <property type="evidence" value="ECO:0007669"/>
    <property type="project" value="UniProtKB-KW"/>
</dbReference>
<dbReference type="EMBL" id="BARW01023585">
    <property type="protein sequence ID" value="GAI97366.1"/>
    <property type="molecule type" value="Genomic_DNA"/>
</dbReference>
<comment type="caution">
    <text evidence="6">The sequence shown here is derived from an EMBL/GenBank/DDBJ whole genome shotgun (WGS) entry which is preliminary data.</text>
</comment>
<dbReference type="Gene3D" id="3.50.50.60">
    <property type="entry name" value="FAD/NAD(P)-binding domain"/>
    <property type="match status" value="1"/>
</dbReference>
<evidence type="ECO:0000256" key="1">
    <source>
        <dbReference type="ARBA" id="ARBA00022485"/>
    </source>
</evidence>
<dbReference type="SUPFAM" id="SSF51905">
    <property type="entry name" value="FAD/NAD(P)-binding domain"/>
    <property type="match status" value="1"/>
</dbReference>
<protein>
    <recommendedName>
        <fullName evidence="7">FAD dependent oxidoreductase domain-containing protein</fullName>
    </recommendedName>
</protein>
<organism evidence="6">
    <name type="scientific">marine sediment metagenome</name>
    <dbReference type="NCBI Taxonomy" id="412755"/>
    <lineage>
        <taxon>unclassified sequences</taxon>
        <taxon>metagenomes</taxon>
        <taxon>ecological metagenomes</taxon>
    </lineage>
</organism>
<keyword evidence="1" id="KW-0004">4Fe-4S</keyword>
<gene>
    <name evidence="6" type="ORF">S12H4_39077</name>
</gene>
<dbReference type="AlphaFoldDB" id="X1U160"/>
<evidence type="ECO:0000256" key="5">
    <source>
        <dbReference type="ARBA" id="ARBA00023014"/>
    </source>
</evidence>